<organism evidence="1 2">
    <name type="scientific">Kribbella koreensis</name>
    <dbReference type="NCBI Taxonomy" id="57909"/>
    <lineage>
        <taxon>Bacteria</taxon>
        <taxon>Bacillati</taxon>
        <taxon>Actinomycetota</taxon>
        <taxon>Actinomycetes</taxon>
        <taxon>Propionibacteriales</taxon>
        <taxon>Kribbellaceae</taxon>
        <taxon>Kribbella</taxon>
    </lineage>
</organism>
<sequence length="322" mass="35210">MERELLGAVVNVYTDADPASARERTMTEARTHVPDVGPEAPFADALRAAIANRGLALNRIQARLADRGLHVGVATLSTWQSGSRHPRPGSLAVVTALEELLDLPAGWLAVRVPATEAPTRPYAVVANGSTLIRLLDEVRRDAHGRLRSLTVVEEIEMGADRSMITKRVIQALVAVKDVDRLIVVHQGEPGCDARDIVPSGLAGCRTGRVARDPEDGAVLGELLLDRTLLVGDTAVVHYEIADQNGIPSTQYFRFHEWAGTHHVLEIQFHRSAMPVRVSEFRRHHSGGPDVLRRELMMAPDGRVHVVVPAADRGVVGIDWEWD</sequence>
<accession>A0ABN1REY1</accession>
<proteinExistence type="predicted"/>
<evidence type="ECO:0008006" key="3">
    <source>
        <dbReference type="Google" id="ProtNLM"/>
    </source>
</evidence>
<dbReference type="Proteomes" id="UP001500542">
    <property type="component" value="Unassembled WGS sequence"/>
</dbReference>
<protein>
    <recommendedName>
        <fullName evidence="3">XRE family transcriptional regulator</fullName>
    </recommendedName>
</protein>
<dbReference type="EMBL" id="BAAAHK010000017">
    <property type="protein sequence ID" value="GAA0955933.1"/>
    <property type="molecule type" value="Genomic_DNA"/>
</dbReference>
<gene>
    <name evidence="1" type="ORF">GCM10009554_64580</name>
</gene>
<keyword evidence="2" id="KW-1185">Reference proteome</keyword>
<reference evidence="1 2" key="1">
    <citation type="journal article" date="2019" name="Int. J. Syst. Evol. Microbiol.">
        <title>The Global Catalogue of Microorganisms (GCM) 10K type strain sequencing project: providing services to taxonomists for standard genome sequencing and annotation.</title>
        <authorList>
            <consortium name="The Broad Institute Genomics Platform"/>
            <consortium name="The Broad Institute Genome Sequencing Center for Infectious Disease"/>
            <person name="Wu L."/>
            <person name="Ma J."/>
        </authorList>
    </citation>
    <scope>NUCLEOTIDE SEQUENCE [LARGE SCALE GENOMIC DNA]</scope>
    <source>
        <strain evidence="1 2">JCM 10977</strain>
    </source>
</reference>
<comment type="caution">
    <text evidence="1">The sequence shown here is derived from an EMBL/GenBank/DDBJ whole genome shotgun (WGS) entry which is preliminary data.</text>
</comment>
<name>A0ABN1REY1_9ACTN</name>
<evidence type="ECO:0000313" key="2">
    <source>
        <dbReference type="Proteomes" id="UP001500542"/>
    </source>
</evidence>
<evidence type="ECO:0000313" key="1">
    <source>
        <dbReference type="EMBL" id="GAA0955933.1"/>
    </source>
</evidence>